<organism evidence="5 6">
    <name type="scientific">Kitasatospora purpeofusca</name>
    <dbReference type="NCBI Taxonomy" id="67352"/>
    <lineage>
        <taxon>Bacteria</taxon>
        <taxon>Bacillati</taxon>
        <taxon>Actinomycetota</taxon>
        <taxon>Actinomycetes</taxon>
        <taxon>Kitasatosporales</taxon>
        <taxon>Streptomycetaceae</taxon>
        <taxon>Kitasatospora</taxon>
    </lineage>
</organism>
<dbReference type="Pfam" id="PF13828">
    <property type="entry name" value="DUF4190"/>
    <property type="match status" value="1"/>
</dbReference>
<accession>A0ABZ1U3A0</accession>
<evidence type="ECO:0000313" key="6">
    <source>
        <dbReference type="Proteomes" id="UP001432222"/>
    </source>
</evidence>
<evidence type="ECO:0000256" key="2">
    <source>
        <dbReference type="SAM" id="Phobius"/>
    </source>
</evidence>
<dbReference type="Proteomes" id="UP001432222">
    <property type="component" value="Chromosome"/>
</dbReference>
<feature type="compositionally biased region" description="Pro residues" evidence="1">
    <location>
        <begin position="13"/>
        <end position="56"/>
    </location>
</feature>
<reference evidence="5" key="1">
    <citation type="submission" date="2022-10" db="EMBL/GenBank/DDBJ databases">
        <title>The complete genomes of actinobacterial strains from the NBC collection.</title>
        <authorList>
            <person name="Joergensen T.S."/>
            <person name="Alvarez Arevalo M."/>
            <person name="Sterndorff E.B."/>
            <person name="Faurdal D."/>
            <person name="Vuksanovic O."/>
            <person name="Mourched A.-S."/>
            <person name="Charusanti P."/>
            <person name="Shaw S."/>
            <person name="Blin K."/>
            <person name="Weber T."/>
        </authorList>
    </citation>
    <scope>NUCLEOTIDE SEQUENCE</scope>
    <source>
        <strain evidence="5">NBC_00222</strain>
    </source>
</reference>
<dbReference type="InterPro" id="IPR025241">
    <property type="entry name" value="DUF4190"/>
</dbReference>
<feature type="compositionally biased region" description="Pro residues" evidence="1">
    <location>
        <begin position="64"/>
        <end position="75"/>
    </location>
</feature>
<sequence length="446" mass="46984">MSKPESDAAVVPAPTPEPAPASGPTPVPAPAATPVPPAPPAPADAPAAGPVPPPAADPWAAPADVPPPPADPATPRPTGWSAVTPASQSGFQPGFPYPEAPTRTNGFAIASLVTALFCLWPLALGFAVVALVQISRRNEKGRGLAVSGLVVGVLSLIVSLIAFIGLAALGFDEERYGDSRRGPKGSVAVNDLRVGDCFNQPPLSPGGDTESSSVYWVRVVPCTAPHHAEVAGTVVLPGRDDQYPSRKEIGDGAEKLCGPVRDDYALDSWLVPEGVDGYYYYPSVRSWMTGDRRVTCTFQDEQQTHTGSVRTDRTKLTQAQRTYLDAVLAYNKALFAEPDLEVDEAPAKYREWAKTMAAACRKEVTELSANGIDWPEGARAKLIELGALKLDAANAWDTAAKTMDPAALEREVGKADALSVKSGRLALDIRRALGLSTGEQAADIRV</sequence>
<evidence type="ECO:0000313" key="5">
    <source>
        <dbReference type="EMBL" id="WUQ84482.1"/>
    </source>
</evidence>
<proteinExistence type="predicted"/>
<dbReference type="InterPro" id="IPR026004">
    <property type="entry name" value="Septum_form"/>
</dbReference>
<dbReference type="Pfam" id="PF13845">
    <property type="entry name" value="Septum_form"/>
    <property type="match status" value="1"/>
</dbReference>
<keyword evidence="6" id="KW-1185">Reference proteome</keyword>
<name>A0ABZ1U3A0_9ACTN</name>
<gene>
    <name evidence="5" type="ORF">OHA16_16825</name>
</gene>
<keyword evidence="2" id="KW-0812">Transmembrane</keyword>
<dbReference type="EMBL" id="CP108110">
    <property type="protein sequence ID" value="WUQ84482.1"/>
    <property type="molecule type" value="Genomic_DNA"/>
</dbReference>
<evidence type="ECO:0000259" key="4">
    <source>
        <dbReference type="Pfam" id="PF13845"/>
    </source>
</evidence>
<feature type="domain" description="Septum formation-related" evidence="4">
    <location>
        <begin position="218"/>
        <end position="296"/>
    </location>
</feature>
<feature type="transmembrane region" description="Helical" evidence="2">
    <location>
        <begin position="107"/>
        <end position="132"/>
    </location>
</feature>
<feature type="region of interest" description="Disordered" evidence="1">
    <location>
        <begin position="1"/>
        <end position="97"/>
    </location>
</feature>
<evidence type="ECO:0000256" key="1">
    <source>
        <dbReference type="SAM" id="MobiDB-lite"/>
    </source>
</evidence>
<feature type="transmembrane region" description="Helical" evidence="2">
    <location>
        <begin position="144"/>
        <end position="171"/>
    </location>
</feature>
<dbReference type="RefSeq" id="WP_328955337.1">
    <property type="nucleotide sequence ID" value="NZ_CP108110.1"/>
</dbReference>
<keyword evidence="2" id="KW-0472">Membrane</keyword>
<feature type="domain" description="DUF4190" evidence="3">
    <location>
        <begin position="108"/>
        <end position="161"/>
    </location>
</feature>
<evidence type="ECO:0000259" key="3">
    <source>
        <dbReference type="Pfam" id="PF13828"/>
    </source>
</evidence>
<keyword evidence="2" id="KW-1133">Transmembrane helix</keyword>
<protein>
    <submittedName>
        <fullName evidence="5">DUF4190 domain-containing protein</fullName>
    </submittedName>
</protein>